<dbReference type="InterPro" id="IPR003593">
    <property type="entry name" value="AAA+_ATPase"/>
</dbReference>
<comment type="caution">
    <text evidence="5">The sequence shown here is derived from an EMBL/GenBank/DDBJ whole genome shotgun (WGS) entry which is preliminary data.</text>
</comment>
<keyword evidence="1" id="KW-0472">Membrane</keyword>
<dbReference type="InterPro" id="IPR027417">
    <property type="entry name" value="P-loop_NTPase"/>
</dbReference>
<feature type="domain" description="ABC transporter" evidence="4">
    <location>
        <begin position="13"/>
        <end position="212"/>
    </location>
</feature>
<dbReference type="CDD" id="cd00267">
    <property type="entry name" value="ABC_ATPase"/>
    <property type="match status" value="1"/>
</dbReference>
<dbReference type="Gene3D" id="3.40.50.300">
    <property type="entry name" value="P-loop containing nucleotide triphosphate hydrolases"/>
    <property type="match status" value="1"/>
</dbReference>
<keyword evidence="2" id="KW-0547">Nucleotide-binding</keyword>
<dbReference type="GO" id="GO:0005524">
    <property type="term" value="F:ATP binding"/>
    <property type="evidence" value="ECO:0007669"/>
    <property type="project" value="UniProtKB-KW"/>
</dbReference>
<dbReference type="Pfam" id="PF00005">
    <property type="entry name" value="ABC_tran"/>
    <property type="match status" value="1"/>
</dbReference>
<keyword evidence="3 5" id="KW-0067">ATP-binding</keyword>
<dbReference type="PANTHER" id="PTHR43119:SF1">
    <property type="entry name" value="ABC TRANSPORTER DOMAIN-CONTAINING PROTEIN"/>
    <property type="match status" value="1"/>
</dbReference>
<protein>
    <submittedName>
        <fullName evidence="5">ABC transporter ATP-binding protein</fullName>
    </submittedName>
</protein>
<name>A0ABW9A6P6_9BURK</name>
<accession>A0ABW9A6P6</accession>
<evidence type="ECO:0000256" key="1">
    <source>
        <dbReference type="ARBA" id="ARBA00022475"/>
    </source>
</evidence>
<dbReference type="EMBL" id="JAQQFM010000003">
    <property type="protein sequence ID" value="MFL9924040.1"/>
    <property type="molecule type" value="Genomic_DNA"/>
</dbReference>
<proteinExistence type="predicted"/>
<dbReference type="SUPFAM" id="SSF52540">
    <property type="entry name" value="P-loop containing nucleoside triphosphate hydrolases"/>
    <property type="match status" value="1"/>
</dbReference>
<dbReference type="InterPro" id="IPR003439">
    <property type="entry name" value="ABC_transporter-like_ATP-bd"/>
</dbReference>
<reference evidence="5 6" key="1">
    <citation type="journal article" date="2024" name="Chem. Sci.">
        <title>Discovery of megapolipeptins by genome mining of a Burkholderiales bacteria collection.</title>
        <authorList>
            <person name="Paulo B.S."/>
            <person name="Recchia M.J.J."/>
            <person name="Lee S."/>
            <person name="Fergusson C.H."/>
            <person name="Romanowski S.B."/>
            <person name="Hernandez A."/>
            <person name="Krull N."/>
            <person name="Liu D.Y."/>
            <person name="Cavanagh H."/>
            <person name="Bos A."/>
            <person name="Gray C.A."/>
            <person name="Murphy B.T."/>
            <person name="Linington R.G."/>
            <person name="Eustaquio A.S."/>
        </authorList>
    </citation>
    <scope>NUCLEOTIDE SEQUENCE [LARGE SCALE GENOMIC DNA]</scope>
    <source>
        <strain evidence="5 6">RL21-008-BIB-A</strain>
    </source>
</reference>
<dbReference type="PANTHER" id="PTHR43119">
    <property type="entry name" value="ABC TRANSPORT PROTEIN ATP-BINDING COMPONENT-RELATED"/>
    <property type="match status" value="1"/>
</dbReference>
<evidence type="ECO:0000256" key="2">
    <source>
        <dbReference type="ARBA" id="ARBA00022741"/>
    </source>
</evidence>
<evidence type="ECO:0000313" key="5">
    <source>
        <dbReference type="EMBL" id="MFL9924040.1"/>
    </source>
</evidence>
<dbReference type="RefSeq" id="WP_408156272.1">
    <property type="nucleotide sequence ID" value="NZ_JAQQFM010000003.1"/>
</dbReference>
<evidence type="ECO:0000313" key="6">
    <source>
        <dbReference type="Proteomes" id="UP001629246"/>
    </source>
</evidence>
<evidence type="ECO:0000259" key="4">
    <source>
        <dbReference type="PROSITE" id="PS50893"/>
    </source>
</evidence>
<organism evidence="5 6">
    <name type="scientific">Herbaspirillum lusitanum</name>
    <dbReference type="NCBI Taxonomy" id="213312"/>
    <lineage>
        <taxon>Bacteria</taxon>
        <taxon>Pseudomonadati</taxon>
        <taxon>Pseudomonadota</taxon>
        <taxon>Betaproteobacteria</taxon>
        <taxon>Burkholderiales</taxon>
        <taxon>Oxalobacteraceae</taxon>
        <taxon>Herbaspirillum</taxon>
    </lineage>
</organism>
<dbReference type="Proteomes" id="UP001629246">
    <property type="component" value="Unassembled WGS sequence"/>
</dbReference>
<dbReference type="PROSITE" id="PS50893">
    <property type="entry name" value="ABC_TRANSPORTER_2"/>
    <property type="match status" value="1"/>
</dbReference>
<keyword evidence="6" id="KW-1185">Reference proteome</keyword>
<keyword evidence="1" id="KW-1003">Cell membrane</keyword>
<dbReference type="SMART" id="SM00382">
    <property type="entry name" value="AAA"/>
    <property type="match status" value="1"/>
</dbReference>
<gene>
    <name evidence="5" type="ORF">PQR62_07185</name>
</gene>
<evidence type="ECO:0000256" key="3">
    <source>
        <dbReference type="ARBA" id="ARBA00022840"/>
    </source>
</evidence>
<sequence>MTPTSIPDSAAHASVAALEVQSLSSAVVEPTSFTLQAGECVAIRGVSGAGKTRLLRLIADLDPGQGEVLLYGQARGRMPAPLWRRQVVYQGAESNWWENTAAAHFSVQQLPFVHDLLPRLALTPDRLEADITQLSTGERQRMALIRSLAVTPRVLLLDEPTSALDADNVRRVEAVLAERMQAGLVILIVTHSEEQGLRMAGRDIEIHKRSQP</sequence>